<dbReference type="OMA" id="CETREDG"/>
<dbReference type="OrthoDB" id="5186097at2759"/>
<gene>
    <name evidence="1" type="ORF">SAPIO_CDS5715</name>
</gene>
<protein>
    <submittedName>
        <fullName evidence="1">Uncharacterized protein</fullName>
    </submittedName>
</protein>
<dbReference type="AlphaFoldDB" id="A0A084G590"/>
<dbReference type="HOGENOM" id="CLU_029216_0_0_1"/>
<dbReference type="KEGG" id="sapo:SAPIO_CDS5715"/>
<keyword evidence="2" id="KW-1185">Reference proteome</keyword>
<reference evidence="1 2" key="1">
    <citation type="journal article" date="2014" name="Genome Announc.">
        <title>Draft genome sequence of the pathogenic fungus Scedosporium apiospermum.</title>
        <authorList>
            <person name="Vandeputte P."/>
            <person name="Ghamrawi S."/>
            <person name="Rechenmann M."/>
            <person name="Iltis A."/>
            <person name="Giraud S."/>
            <person name="Fleury M."/>
            <person name="Thornton C."/>
            <person name="Delhaes L."/>
            <person name="Meyer W."/>
            <person name="Papon N."/>
            <person name="Bouchara J.P."/>
        </authorList>
    </citation>
    <scope>NUCLEOTIDE SEQUENCE [LARGE SCALE GENOMIC DNA]</scope>
    <source>
        <strain evidence="1 2">IHEM 14462</strain>
    </source>
</reference>
<evidence type="ECO:0000313" key="1">
    <source>
        <dbReference type="EMBL" id="KEZ42502.1"/>
    </source>
</evidence>
<accession>A0A084G590</accession>
<evidence type="ECO:0000313" key="2">
    <source>
        <dbReference type="Proteomes" id="UP000028545"/>
    </source>
</evidence>
<comment type="caution">
    <text evidence="1">The sequence shown here is derived from an EMBL/GenBank/DDBJ whole genome shotgun (WGS) entry which is preliminary data.</text>
</comment>
<dbReference type="Proteomes" id="UP000028545">
    <property type="component" value="Unassembled WGS sequence"/>
</dbReference>
<dbReference type="VEuPathDB" id="FungiDB:SAPIO_CDS5715"/>
<sequence length="517" mass="56649">MTATIPNLSLDGGLERYLLNTPPQTLAVGCIEDSLSYGYWQIEDFTYESNRGAEQNLVELIYFRVTSQISDLNIECSVSSASSNWTSIDPTSSGYCESSNPATTFKFYYAPDSSNGSLTINQIWSCPSEEDGTQIIFKAGADANFVIDTDSPGSPVSISETGHVIIPYSLLAPIEITPRDEVLSSPAGSNNPACRKASETPMWTFSDVKWVWFNESRESPPTPRGALAVTLHNGITNQTTSCLHTGGLDLVPLDEEADCETREDGDWTICSGSAWVDSYSGQYLGQAAVRFNACARKVEIVESWYCGGDEEGEGLKAWKYQVHSGGDPDFAIPSAFISNATLCEAIMEDSAVTGTIIAEHSLLKNAFDFQYPREGGCLVDSIRPENWYWNFFPDYFSVEVAEDGTVERMNSRLELGVAIPYASAAFHCFVPTVETLGDCYSPVIPGGRFLDAKGAYNSETNLFSIEQSWECSDRSPHHPVMFTAKGSIEVPEGDGEPVRMPMEITWETTDREGSIGE</sequence>
<organism evidence="1 2">
    <name type="scientific">Pseudallescheria apiosperma</name>
    <name type="common">Scedosporium apiospermum</name>
    <dbReference type="NCBI Taxonomy" id="563466"/>
    <lineage>
        <taxon>Eukaryota</taxon>
        <taxon>Fungi</taxon>
        <taxon>Dikarya</taxon>
        <taxon>Ascomycota</taxon>
        <taxon>Pezizomycotina</taxon>
        <taxon>Sordariomycetes</taxon>
        <taxon>Hypocreomycetidae</taxon>
        <taxon>Microascales</taxon>
        <taxon>Microascaceae</taxon>
        <taxon>Scedosporium</taxon>
    </lineage>
</organism>
<dbReference type="RefSeq" id="XP_016642301.1">
    <property type="nucleotide sequence ID" value="XM_016787986.1"/>
</dbReference>
<proteinExistence type="predicted"/>
<dbReference type="GeneID" id="27724787"/>
<dbReference type="EMBL" id="JOWA01000099">
    <property type="protein sequence ID" value="KEZ42502.1"/>
    <property type="molecule type" value="Genomic_DNA"/>
</dbReference>
<name>A0A084G590_PSEDA</name>